<dbReference type="SUPFAM" id="SSF47413">
    <property type="entry name" value="lambda repressor-like DNA-binding domains"/>
    <property type="match status" value="1"/>
</dbReference>
<dbReference type="RefSeq" id="WP_273190843.1">
    <property type="nucleotide sequence ID" value="NZ_DYUZ01000029.1"/>
</dbReference>
<dbReference type="InterPro" id="IPR001387">
    <property type="entry name" value="Cro/C1-type_HTH"/>
</dbReference>
<dbReference type="Proteomes" id="UP000753256">
    <property type="component" value="Unassembled WGS sequence"/>
</dbReference>
<organism evidence="2 3">
    <name type="scientific">Enorma phocaeensis</name>
    <dbReference type="NCBI Taxonomy" id="1871019"/>
    <lineage>
        <taxon>Bacteria</taxon>
        <taxon>Bacillati</taxon>
        <taxon>Actinomycetota</taxon>
        <taxon>Coriobacteriia</taxon>
        <taxon>Coriobacteriales</taxon>
        <taxon>Coriobacteriaceae</taxon>
        <taxon>Enorma</taxon>
    </lineage>
</organism>
<reference evidence="2" key="1">
    <citation type="journal article" date="2021" name="PeerJ">
        <title>Extensive microbial diversity within the chicken gut microbiome revealed by metagenomics and culture.</title>
        <authorList>
            <person name="Gilroy R."/>
            <person name="Ravi A."/>
            <person name="Getino M."/>
            <person name="Pursley I."/>
            <person name="Horton D.L."/>
            <person name="Alikhan N.F."/>
            <person name="Baker D."/>
            <person name="Gharbi K."/>
            <person name="Hall N."/>
            <person name="Watson M."/>
            <person name="Adriaenssens E.M."/>
            <person name="Foster-Nyarko E."/>
            <person name="Jarju S."/>
            <person name="Secka A."/>
            <person name="Antonio M."/>
            <person name="Oren A."/>
            <person name="Chaudhuri R.R."/>
            <person name="La Ragione R."/>
            <person name="Hildebrand F."/>
            <person name="Pallen M.J."/>
        </authorList>
    </citation>
    <scope>NUCLEOTIDE SEQUENCE</scope>
    <source>
        <strain evidence="2">ChiHjej13B12-9602</strain>
    </source>
</reference>
<gene>
    <name evidence="2" type="ORF">K8V70_08195</name>
</gene>
<dbReference type="SMART" id="SM00530">
    <property type="entry name" value="HTH_XRE"/>
    <property type="match status" value="1"/>
</dbReference>
<dbReference type="EMBL" id="DYUZ01000029">
    <property type="protein sequence ID" value="HJG37821.1"/>
    <property type="molecule type" value="Genomic_DNA"/>
</dbReference>
<dbReference type="AlphaFoldDB" id="A0A921IUG8"/>
<dbReference type="CDD" id="cd00093">
    <property type="entry name" value="HTH_XRE"/>
    <property type="match status" value="1"/>
</dbReference>
<protein>
    <submittedName>
        <fullName evidence="2">Helix-turn-helix transcriptional regulator</fullName>
    </submittedName>
</protein>
<reference evidence="2" key="2">
    <citation type="submission" date="2021-09" db="EMBL/GenBank/DDBJ databases">
        <authorList>
            <person name="Gilroy R."/>
        </authorList>
    </citation>
    <scope>NUCLEOTIDE SEQUENCE</scope>
    <source>
        <strain evidence="2">ChiHjej13B12-9602</strain>
    </source>
</reference>
<accession>A0A921IUG8</accession>
<sequence length="81" mass="8664">MAPCKTEQAALIFQAGDLGGLIRARRKQLGYTQKQVAAFMGCSPRLIGEIEHGRGTVGIQKILDLANGLGIDIFAVPRGQK</sequence>
<name>A0A921IUG8_9ACTN</name>
<evidence type="ECO:0000313" key="3">
    <source>
        <dbReference type="Proteomes" id="UP000753256"/>
    </source>
</evidence>
<dbReference type="GO" id="GO:0003677">
    <property type="term" value="F:DNA binding"/>
    <property type="evidence" value="ECO:0007669"/>
    <property type="project" value="InterPro"/>
</dbReference>
<dbReference type="Pfam" id="PF01381">
    <property type="entry name" value="HTH_3"/>
    <property type="match status" value="1"/>
</dbReference>
<dbReference type="InterPro" id="IPR010982">
    <property type="entry name" value="Lambda_DNA-bd_dom_sf"/>
</dbReference>
<dbReference type="Gene3D" id="1.10.260.40">
    <property type="entry name" value="lambda repressor-like DNA-binding domains"/>
    <property type="match status" value="1"/>
</dbReference>
<comment type="caution">
    <text evidence="2">The sequence shown here is derived from an EMBL/GenBank/DDBJ whole genome shotgun (WGS) entry which is preliminary data.</text>
</comment>
<proteinExistence type="predicted"/>
<dbReference type="PROSITE" id="PS50943">
    <property type="entry name" value="HTH_CROC1"/>
    <property type="match status" value="1"/>
</dbReference>
<feature type="domain" description="HTH cro/C1-type" evidence="1">
    <location>
        <begin position="22"/>
        <end position="76"/>
    </location>
</feature>
<evidence type="ECO:0000313" key="2">
    <source>
        <dbReference type="EMBL" id="HJG37821.1"/>
    </source>
</evidence>
<evidence type="ECO:0000259" key="1">
    <source>
        <dbReference type="PROSITE" id="PS50943"/>
    </source>
</evidence>